<feature type="region of interest" description="Disordered" evidence="1">
    <location>
        <begin position="95"/>
        <end position="130"/>
    </location>
</feature>
<reference evidence="2 3" key="1">
    <citation type="journal article" date="2019" name="Int. J. Syst. Evol. Microbiol.">
        <title>The Global Catalogue of Microorganisms (GCM) 10K type strain sequencing project: providing services to taxonomists for standard genome sequencing and annotation.</title>
        <authorList>
            <consortium name="The Broad Institute Genomics Platform"/>
            <consortium name="The Broad Institute Genome Sequencing Center for Infectious Disease"/>
            <person name="Wu L."/>
            <person name="Ma J."/>
        </authorList>
    </citation>
    <scope>NUCLEOTIDE SEQUENCE [LARGE SCALE GENOMIC DNA]</scope>
    <source>
        <strain evidence="2 3">JCM 11444</strain>
    </source>
</reference>
<dbReference type="EMBL" id="BAAAID010000023">
    <property type="protein sequence ID" value="GAA0932699.1"/>
    <property type="molecule type" value="Genomic_DNA"/>
</dbReference>
<organism evidence="2 3">
    <name type="scientific">Streptomyces rhizosphaericus</name>
    <dbReference type="NCBI Taxonomy" id="114699"/>
    <lineage>
        <taxon>Bacteria</taxon>
        <taxon>Bacillati</taxon>
        <taxon>Actinomycetota</taxon>
        <taxon>Actinomycetes</taxon>
        <taxon>Kitasatosporales</taxon>
        <taxon>Streptomycetaceae</taxon>
        <taxon>Streptomyces</taxon>
        <taxon>Streptomyces violaceusniger group</taxon>
    </lineage>
</organism>
<sequence>MGWSGEATEMAEGGLPGELRALGRGPGIPPSGGPSRRGVSQAGGVEPEDGAPPGASEGGVPPGGGETLVERVLARIVGLPVPVADDDRIREEQWWRPLPGLEAGQGPAPGVSRSADRAPGRPPSARTPRP</sequence>
<evidence type="ECO:0000256" key="1">
    <source>
        <dbReference type="SAM" id="MobiDB-lite"/>
    </source>
</evidence>
<evidence type="ECO:0000313" key="2">
    <source>
        <dbReference type="EMBL" id="GAA0932699.1"/>
    </source>
</evidence>
<dbReference type="Proteomes" id="UP001500418">
    <property type="component" value="Unassembled WGS sequence"/>
</dbReference>
<gene>
    <name evidence="2" type="ORF">GCM10009575_039320</name>
</gene>
<keyword evidence="3" id="KW-1185">Reference proteome</keyword>
<name>A0ABN1PSM5_9ACTN</name>
<comment type="caution">
    <text evidence="2">The sequence shown here is derived from an EMBL/GenBank/DDBJ whole genome shotgun (WGS) entry which is preliminary data.</text>
</comment>
<feature type="compositionally biased region" description="Gly residues" evidence="1">
    <location>
        <begin position="56"/>
        <end position="66"/>
    </location>
</feature>
<proteinExistence type="predicted"/>
<accession>A0ABN1PSM5</accession>
<evidence type="ECO:0000313" key="3">
    <source>
        <dbReference type="Proteomes" id="UP001500418"/>
    </source>
</evidence>
<protein>
    <submittedName>
        <fullName evidence="2">Uncharacterized protein</fullName>
    </submittedName>
</protein>
<feature type="region of interest" description="Disordered" evidence="1">
    <location>
        <begin position="1"/>
        <end position="67"/>
    </location>
</feature>